<sequence length="75" mass="8734">MSETVTNELLYSVLKKIQEDVSYIRRRADDHDEQFKGMRHMLASMQSDDLRHEATIAGLRSDVDRIKNRLELADA</sequence>
<comment type="caution">
    <text evidence="1">The sequence shown here is derived from an EMBL/GenBank/DDBJ whole genome shotgun (WGS) entry which is preliminary data.</text>
</comment>
<evidence type="ECO:0000313" key="1">
    <source>
        <dbReference type="EMBL" id="PZN81844.1"/>
    </source>
</evidence>
<organism evidence="1 2">
    <name type="scientific">Candidatus Methylumidiphilus alinenensis</name>
    <dbReference type="NCBI Taxonomy" id="2202197"/>
    <lineage>
        <taxon>Bacteria</taxon>
        <taxon>Pseudomonadati</taxon>
        <taxon>Pseudomonadota</taxon>
        <taxon>Gammaproteobacteria</taxon>
        <taxon>Methylococcales</taxon>
        <taxon>Candidatus Methylumidiphilus</taxon>
    </lineage>
</organism>
<gene>
    <name evidence="1" type="ORF">DM484_07475</name>
</gene>
<name>A0A2W4TB60_9GAMM</name>
<proteinExistence type="predicted"/>
<dbReference type="AlphaFoldDB" id="A0A2W4TB60"/>
<evidence type="ECO:0000313" key="2">
    <source>
        <dbReference type="Proteomes" id="UP000249396"/>
    </source>
</evidence>
<accession>A0A2W4TB60</accession>
<dbReference type="Proteomes" id="UP000249396">
    <property type="component" value="Unassembled WGS sequence"/>
</dbReference>
<reference evidence="1 2" key="1">
    <citation type="journal article" date="2018" name="Aquat. Microb. Ecol.">
        <title>Gammaproteobacterial methanotrophs dominate.</title>
        <authorList>
            <person name="Rissanen A.J."/>
            <person name="Saarenheimo J."/>
            <person name="Tiirola M."/>
            <person name="Peura S."/>
            <person name="Aalto S.L."/>
            <person name="Karvinen A."/>
            <person name="Nykanen H."/>
        </authorList>
    </citation>
    <scope>NUCLEOTIDE SEQUENCE [LARGE SCALE GENOMIC DNA]</scope>
    <source>
        <strain evidence="1">AMbin10</strain>
    </source>
</reference>
<protein>
    <submittedName>
        <fullName evidence="1">Uncharacterized protein</fullName>
    </submittedName>
</protein>
<dbReference type="EMBL" id="QJPH01000251">
    <property type="protein sequence ID" value="PZN81844.1"/>
    <property type="molecule type" value="Genomic_DNA"/>
</dbReference>